<name>A0A6G1W271_9PSED</name>
<dbReference type="EMBL" id="WIWP01000005">
    <property type="protein sequence ID" value="MQT25134.1"/>
    <property type="molecule type" value="Genomic_DNA"/>
</dbReference>
<dbReference type="EMBL" id="WIVT01000008">
    <property type="protein sequence ID" value="MQU16567.1"/>
    <property type="molecule type" value="Genomic_DNA"/>
</dbReference>
<dbReference type="AlphaFoldDB" id="A0A6G1W271"/>
<proteinExistence type="predicted"/>
<keyword evidence="4" id="KW-1185">Reference proteome</keyword>
<evidence type="ECO:0000313" key="1">
    <source>
        <dbReference type="EMBL" id="MQT25134.1"/>
    </source>
</evidence>
<dbReference type="Proteomes" id="UP000713985">
    <property type="component" value="Unassembled WGS sequence"/>
</dbReference>
<gene>
    <name evidence="2" type="ORF">GHN41_08965</name>
    <name evidence="1" type="ORF">GHN94_04685</name>
</gene>
<accession>A0A6G1W271</accession>
<comment type="caution">
    <text evidence="2">The sequence shown here is derived from an EMBL/GenBank/DDBJ whole genome shotgun (WGS) entry which is preliminary data.</text>
</comment>
<evidence type="ECO:0000313" key="2">
    <source>
        <dbReference type="EMBL" id="MQU16567.1"/>
    </source>
</evidence>
<sequence length="306" mass="34433">MEDENMPIGVLEIAGYDVSCLLWEQDEIEQAVKELALFPQFREHFTEAFDLINYATSFWLEELSYSERAGSVIATMFRLRDPIDEHVGYADAASLPDVIRQFSGVDRGAADSQLVATYALVQAVQAVEVLANWLFASEVDLYDLDEDLIVHLHATDPKKYAELAQVERLKNRDVEIEARETFRILMGDAHRAYMLADLYKQIENIDVLKGTYNVSGFLHKALSNAFSAKAYQRASSAGKANSKPESEKQQTAAELFARVSQSAKRRIAANPTISGADLVKELVEKDYIASIPTVRKYLKKGRFLPR</sequence>
<evidence type="ECO:0000313" key="3">
    <source>
        <dbReference type="Proteomes" id="UP000443000"/>
    </source>
</evidence>
<organism evidence="2 3">
    <name type="scientific">Pseudomonas helleri</name>
    <dbReference type="NCBI Taxonomy" id="1608996"/>
    <lineage>
        <taxon>Bacteria</taxon>
        <taxon>Pseudomonadati</taxon>
        <taxon>Pseudomonadota</taxon>
        <taxon>Gammaproteobacteria</taxon>
        <taxon>Pseudomonadales</taxon>
        <taxon>Pseudomonadaceae</taxon>
        <taxon>Pseudomonas</taxon>
    </lineage>
</organism>
<dbReference type="RefSeq" id="WP_153404502.1">
    <property type="nucleotide sequence ID" value="NZ_WIVT01000008.1"/>
</dbReference>
<evidence type="ECO:0000313" key="4">
    <source>
        <dbReference type="Proteomes" id="UP000713985"/>
    </source>
</evidence>
<dbReference type="Proteomes" id="UP000443000">
    <property type="component" value="Unassembled WGS sequence"/>
</dbReference>
<reference evidence="3 4" key="1">
    <citation type="submission" date="2019-10" db="EMBL/GenBank/DDBJ databases">
        <title>Evaluation of single-gene subtyping targets for Pseudomonas.</title>
        <authorList>
            <person name="Reichler S.J."/>
            <person name="Orsi R.H."/>
            <person name="Wiedmann M."/>
            <person name="Martin N.H."/>
            <person name="Murphy S.I."/>
        </authorList>
    </citation>
    <scope>NUCLEOTIDE SEQUENCE [LARGE SCALE GENOMIC DNA]</scope>
    <source>
        <strain evidence="1 4">FSL R10-0802</strain>
        <strain evidence="2 3">FSL R10-1594</strain>
    </source>
</reference>
<dbReference type="OrthoDB" id="6978886at2"/>
<protein>
    <submittedName>
        <fullName evidence="2">Uncharacterized protein</fullName>
    </submittedName>
</protein>